<accession>A0ACB8CB42</accession>
<name>A0ACB8CB42_DERSI</name>
<evidence type="ECO:0000313" key="2">
    <source>
        <dbReference type="Proteomes" id="UP000821865"/>
    </source>
</evidence>
<protein>
    <submittedName>
        <fullName evidence="1">Uncharacterized protein</fullName>
    </submittedName>
</protein>
<dbReference type="EMBL" id="CM023477">
    <property type="protein sequence ID" value="KAH7938075.1"/>
    <property type="molecule type" value="Genomic_DNA"/>
</dbReference>
<comment type="caution">
    <text evidence="1">The sequence shown here is derived from an EMBL/GenBank/DDBJ whole genome shotgun (WGS) entry which is preliminary data.</text>
</comment>
<gene>
    <name evidence="1" type="ORF">HPB49_019645</name>
</gene>
<reference evidence="1" key="1">
    <citation type="submission" date="2020-05" db="EMBL/GenBank/DDBJ databases">
        <title>Large-scale comparative analyses of tick genomes elucidate their genetic diversity and vector capacities.</title>
        <authorList>
            <person name="Jia N."/>
            <person name="Wang J."/>
            <person name="Shi W."/>
            <person name="Du L."/>
            <person name="Sun Y."/>
            <person name="Zhan W."/>
            <person name="Jiang J."/>
            <person name="Wang Q."/>
            <person name="Zhang B."/>
            <person name="Ji P."/>
            <person name="Sakyi L.B."/>
            <person name="Cui X."/>
            <person name="Yuan T."/>
            <person name="Jiang B."/>
            <person name="Yang W."/>
            <person name="Lam T.T.-Y."/>
            <person name="Chang Q."/>
            <person name="Ding S."/>
            <person name="Wang X."/>
            <person name="Zhu J."/>
            <person name="Ruan X."/>
            <person name="Zhao L."/>
            <person name="Wei J."/>
            <person name="Que T."/>
            <person name="Du C."/>
            <person name="Cheng J."/>
            <person name="Dai P."/>
            <person name="Han X."/>
            <person name="Huang E."/>
            <person name="Gao Y."/>
            <person name="Liu J."/>
            <person name="Shao H."/>
            <person name="Ye R."/>
            <person name="Li L."/>
            <person name="Wei W."/>
            <person name="Wang X."/>
            <person name="Wang C."/>
            <person name="Yang T."/>
            <person name="Huo Q."/>
            <person name="Li W."/>
            <person name="Guo W."/>
            <person name="Chen H."/>
            <person name="Zhou L."/>
            <person name="Ni X."/>
            <person name="Tian J."/>
            <person name="Zhou Y."/>
            <person name="Sheng Y."/>
            <person name="Liu T."/>
            <person name="Pan Y."/>
            <person name="Xia L."/>
            <person name="Li J."/>
            <person name="Zhao F."/>
            <person name="Cao W."/>
        </authorList>
    </citation>
    <scope>NUCLEOTIDE SEQUENCE</scope>
    <source>
        <strain evidence="1">Dsil-2018</strain>
    </source>
</reference>
<proteinExistence type="predicted"/>
<organism evidence="1 2">
    <name type="scientific">Dermacentor silvarum</name>
    <name type="common">Tick</name>
    <dbReference type="NCBI Taxonomy" id="543639"/>
    <lineage>
        <taxon>Eukaryota</taxon>
        <taxon>Metazoa</taxon>
        <taxon>Ecdysozoa</taxon>
        <taxon>Arthropoda</taxon>
        <taxon>Chelicerata</taxon>
        <taxon>Arachnida</taxon>
        <taxon>Acari</taxon>
        <taxon>Parasitiformes</taxon>
        <taxon>Ixodida</taxon>
        <taxon>Ixodoidea</taxon>
        <taxon>Ixodidae</taxon>
        <taxon>Rhipicephalinae</taxon>
        <taxon>Dermacentor</taxon>
    </lineage>
</organism>
<sequence length="598" mass="66164">MATIPTSVVTSTSIYTTTVPLCQGTTMPLCQGTVENHQLCATSTVTLPIQVTIPPVVAHTVVQPTPALSGTITVPAVTPTVTPITSSSNVGAAANVGGAAACAPTLTTTLVKSVVPTSIPERHVNTGDGVQVLNKQRLQDLVKEVDPNEQLDDDVEELLLQIADEFIENVVTSSCRIAKHRKSSVLETKDVQLSLEKNWNMWIPGFGAEEVQPYKKASSTEAHKQKLACLPSVALVCLRKQRMRAVGRLELLPALFKRSPGIVYRGYCSYLDHKPAYRCMQPSLRRIKAGPDSMENYVMMGKIGEGSFGIVYKARCKLNNKTVAMKKVRIEDRDYGVPPSTIREVTLLKELDHKNIVRLVDVVMGGSAKAIYLVFEYMATDLNRRLHSLPKNKKLDGAVVKKYVGQILDAILYCHRRRVLHRDLKPANLLIDRNDTIKVADFGLGRAFTLPVHPYTNVVVTLWYRAPEILMGTSRYSTPVDIWSIGCIFFELATGKPPFRGNSEIEQLFHIFRILGTPTDETWPDVAQLPYFKPTFPAWKPRNLSELLPEAVSEAIDLLKKMFIYVPGKRISARDALAHPYFTGSSDSKQADATDKVA</sequence>
<evidence type="ECO:0000313" key="1">
    <source>
        <dbReference type="EMBL" id="KAH7938075.1"/>
    </source>
</evidence>
<keyword evidence="2" id="KW-1185">Reference proteome</keyword>
<dbReference type="Proteomes" id="UP000821865">
    <property type="component" value="Chromosome 8"/>
</dbReference>